<accession>A0A858U861</accession>
<evidence type="ECO:0000256" key="3">
    <source>
        <dbReference type="ARBA" id="ARBA00022801"/>
    </source>
</evidence>
<keyword evidence="2" id="KW-0255">Endonuclease</keyword>
<keyword evidence="7" id="KW-1185">Reference proteome</keyword>
<dbReference type="Proteomes" id="UP000501060">
    <property type="component" value="Chromosome"/>
</dbReference>
<dbReference type="KEGG" id="mphe:HGG69_01255"/>
<dbReference type="InterPro" id="IPR035437">
    <property type="entry name" value="SNase_OB-fold_sf"/>
</dbReference>
<dbReference type="PROSITE" id="PS51257">
    <property type="entry name" value="PROKAR_LIPOPROTEIN"/>
    <property type="match status" value="1"/>
</dbReference>
<evidence type="ECO:0000313" key="6">
    <source>
        <dbReference type="EMBL" id="QJG66948.1"/>
    </source>
</evidence>
<feature type="chain" id="PRO_5032535531" description="TNase-like domain-containing protein" evidence="4">
    <location>
        <begin position="21"/>
        <end position="185"/>
    </location>
</feature>
<feature type="domain" description="TNase-like" evidence="5">
    <location>
        <begin position="30"/>
        <end position="177"/>
    </location>
</feature>
<dbReference type="PANTHER" id="PTHR12302">
    <property type="entry name" value="EBNA2 BINDING PROTEIN P100"/>
    <property type="match status" value="1"/>
</dbReference>
<sequence>MNIIKTISFIISLMFLFVCSCSITNNENIQLKTIKIIDVIDGDTIKDVNNTIYRLNGIDTPESRININNTWVKTKGLKHTYAIKAKLFLMNLLKESDYIVTIKTNKKTDKYKRKIVQIFTKNSKNINLLMVQNGLAVVKYISLNNKDMFYTKDEKFYHDLINAEYFAKKNRLGFWRINDLVNEIY</sequence>
<dbReference type="AlphaFoldDB" id="A0A858U861"/>
<evidence type="ECO:0000313" key="7">
    <source>
        <dbReference type="Proteomes" id="UP000501060"/>
    </source>
</evidence>
<dbReference type="Gene3D" id="2.40.50.90">
    <property type="match status" value="1"/>
</dbReference>
<name>A0A858U861_9MOLU</name>
<dbReference type="GO" id="GO:0004519">
    <property type="term" value="F:endonuclease activity"/>
    <property type="evidence" value="ECO:0007669"/>
    <property type="project" value="UniProtKB-KW"/>
</dbReference>
<dbReference type="Pfam" id="PF00565">
    <property type="entry name" value="SNase"/>
    <property type="match status" value="1"/>
</dbReference>
<evidence type="ECO:0000259" key="5">
    <source>
        <dbReference type="PROSITE" id="PS50830"/>
    </source>
</evidence>
<keyword evidence="4" id="KW-0732">Signal</keyword>
<dbReference type="PANTHER" id="PTHR12302:SF3">
    <property type="entry name" value="SERINE_THREONINE-PROTEIN KINASE 31"/>
    <property type="match status" value="1"/>
</dbReference>
<dbReference type="PROSITE" id="PS50830">
    <property type="entry name" value="TNASE_3"/>
    <property type="match status" value="1"/>
</dbReference>
<proteinExistence type="predicted"/>
<dbReference type="GO" id="GO:0016787">
    <property type="term" value="F:hydrolase activity"/>
    <property type="evidence" value="ECO:0007669"/>
    <property type="project" value="UniProtKB-KW"/>
</dbReference>
<dbReference type="SMART" id="SM00318">
    <property type="entry name" value="SNc"/>
    <property type="match status" value="1"/>
</dbReference>
<evidence type="ECO:0000256" key="2">
    <source>
        <dbReference type="ARBA" id="ARBA00022759"/>
    </source>
</evidence>
<evidence type="ECO:0000256" key="4">
    <source>
        <dbReference type="SAM" id="SignalP"/>
    </source>
</evidence>
<keyword evidence="1" id="KW-0540">Nuclease</keyword>
<feature type="signal peptide" evidence="4">
    <location>
        <begin position="1"/>
        <end position="20"/>
    </location>
</feature>
<dbReference type="InterPro" id="IPR016071">
    <property type="entry name" value="Staphylococal_nuclease_OB-fold"/>
</dbReference>
<dbReference type="EMBL" id="CP051481">
    <property type="protein sequence ID" value="QJG66948.1"/>
    <property type="molecule type" value="Genomic_DNA"/>
</dbReference>
<dbReference type="SUPFAM" id="SSF50199">
    <property type="entry name" value="Staphylococcal nuclease"/>
    <property type="match status" value="1"/>
</dbReference>
<dbReference type="RefSeq" id="WP_169604999.1">
    <property type="nucleotide sequence ID" value="NZ_CP051481.1"/>
</dbReference>
<evidence type="ECO:0000256" key="1">
    <source>
        <dbReference type="ARBA" id="ARBA00022722"/>
    </source>
</evidence>
<organism evidence="6 7">
    <name type="scientific">Mycoplasma phocoenae</name>
    <dbReference type="NCBI Taxonomy" id="754517"/>
    <lineage>
        <taxon>Bacteria</taxon>
        <taxon>Bacillati</taxon>
        <taxon>Mycoplasmatota</taxon>
        <taxon>Mollicutes</taxon>
        <taxon>Mycoplasmataceae</taxon>
        <taxon>Mycoplasma</taxon>
    </lineage>
</organism>
<reference evidence="6 7" key="1">
    <citation type="submission" date="2020-04" db="EMBL/GenBank/DDBJ databases">
        <title>Novel Mycoplasma species detected in Phocoena phocoena (harbor porpoise) from the USA.</title>
        <authorList>
            <person name="Volokhov D.V."/>
        </authorList>
    </citation>
    <scope>NUCLEOTIDE SEQUENCE [LARGE SCALE GENOMIC DNA]</scope>
    <source>
        <strain evidence="6 7">Phocoena C-264-GEN</strain>
    </source>
</reference>
<keyword evidence="3" id="KW-0378">Hydrolase</keyword>
<protein>
    <recommendedName>
        <fullName evidence="5">TNase-like domain-containing protein</fullName>
    </recommendedName>
</protein>
<gene>
    <name evidence="6" type="ORF">HGG69_01255</name>
</gene>